<keyword evidence="11 14" id="KW-0233">DNA recombination</keyword>
<dbReference type="EC" id="6.5.1.1" evidence="14"/>
<dbReference type="PANTHER" id="PTHR45674">
    <property type="entry name" value="DNA LIGASE 1/3 FAMILY MEMBER"/>
    <property type="match status" value="1"/>
</dbReference>
<keyword evidence="12 14" id="KW-0234">DNA repair</keyword>
<feature type="active site" description="N6-AMP-lysine intermediate" evidence="14">
    <location>
        <position position="251"/>
    </location>
</feature>
<feature type="binding site" evidence="14">
    <location>
        <position position="271"/>
    </location>
    <ligand>
        <name>ATP</name>
        <dbReference type="ChEBI" id="CHEBI:30616"/>
    </ligand>
</feature>
<dbReference type="PROSITE" id="PS00697">
    <property type="entry name" value="DNA_LIGASE_A1"/>
    <property type="match status" value="1"/>
</dbReference>
<keyword evidence="7 14" id="KW-0547">Nucleotide-binding</keyword>
<dbReference type="CDD" id="cd07901">
    <property type="entry name" value="Adenylation_DNA_ligase_Arch_LigB"/>
    <property type="match status" value="1"/>
</dbReference>
<dbReference type="GO" id="GO:0006281">
    <property type="term" value="P:DNA repair"/>
    <property type="evidence" value="ECO:0007669"/>
    <property type="project" value="UniProtKB-UniRule"/>
</dbReference>
<dbReference type="GO" id="GO:0005524">
    <property type="term" value="F:ATP binding"/>
    <property type="evidence" value="ECO:0007669"/>
    <property type="project" value="UniProtKB-UniRule"/>
</dbReference>
<dbReference type="GO" id="GO:0071897">
    <property type="term" value="P:DNA biosynthetic process"/>
    <property type="evidence" value="ECO:0007669"/>
    <property type="project" value="InterPro"/>
</dbReference>
<gene>
    <name evidence="14 17" type="primary">lig</name>
    <name evidence="18" type="ORF">HQQ74_02590</name>
    <name evidence="17" type="ORF">MMAB1_0810</name>
</gene>
<comment type="function">
    <text evidence="14">DNA ligase that seals nicks in double-stranded DNA during DNA replication, DNA recombination and DNA repair.</text>
</comment>
<evidence type="ECO:0000256" key="3">
    <source>
        <dbReference type="ARBA" id="ARBA00022598"/>
    </source>
</evidence>
<dbReference type="InterPro" id="IPR012308">
    <property type="entry name" value="DNA_ligase_ATP-dep_N"/>
</dbReference>
<dbReference type="InterPro" id="IPR016059">
    <property type="entry name" value="DNA_ligase_ATP-dep_CS"/>
</dbReference>
<dbReference type="PROSITE" id="PS50160">
    <property type="entry name" value="DNA_LIGASE_A3"/>
    <property type="match status" value="1"/>
</dbReference>
<dbReference type="AlphaFoldDB" id="A0A0X3BKG6"/>
<dbReference type="SUPFAM" id="SSF56091">
    <property type="entry name" value="DNA ligase/mRNA capping enzyme, catalytic domain"/>
    <property type="match status" value="1"/>
</dbReference>
<dbReference type="GO" id="GO:0051301">
    <property type="term" value="P:cell division"/>
    <property type="evidence" value="ECO:0007669"/>
    <property type="project" value="UniProtKB-KW"/>
</dbReference>
<keyword evidence="5 14" id="KW-0235">DNA replication</keyword>
<sequence length="582" mass="63967">MKFATLASCFERLNVTSSRNDMTALLARLLAGASPDEIGIVCYFTLGAIAPGYSGLTPGIGERTAAAAIALAGSVDPAAVEAAARELGDYGDAAARLTVAPPEGSTGPLRVTDVHRGFMEIARASGPGSADRKTRVLAAMLAAATPPERRYLVRLATGEMRLGVGDMTLLDALAEAFLGSKAERPPLEHAYNISSDVGLVARTLQESGLAGVSAIPVTLHHPIRPMLTQRVSRISEIPERIGSRVIAVEEKYDGERVQAHKDGDDVTLFSRRLTDVTHQYPDIVRHIRRCVTADTAILDGEAVAFDHETGTYRPFQTLMRRRRKHRVREVAGEIPATYRVFDLLYVNGESYLRRSYPDRRARLEEVLSPDEKISPADRTLTGDLDGITEFYLACIERGLEGVVCKSCAEDSFYRAGAREWQWIKWKSDYGTELADTLDLVVVGANAGRGKRAGTYGSVLCAAYNHEEDIFQTVCGMGTGFTDADLADLPRRFAGVRVDRQPARVMVTPQAVPDFWFAPARVVEVLGLEITESPVHTCNWDPEWRRGLALRFPRFVRWRDEKSPEAATTTAEVAAMFRRRREG</sequence>
<dbReference type="Proteomes" id="UP000737555">
    <property type="component" value="Unassembled WGS sequence"/>
</dbReference>
<dbReference type="InterPro" id="IPR012309">
    <property type="entry name" value="DNA_ligase_ATP-dep_C"/>
</dbReference>
<evidence type="ECO:0000256" key="10">
    <source>
        <dbReference type="ARBA" id="ARBA00022842"/>
    </source>
</evidence>
<evidence type="ECO:0000256" key="7">
    <source>
        <dbReference type="ARBA" id="ARBA00022741"/>
    </source>
</evidence>
<dbReference type="InterPro" id="IPR036599">
    <property type="entry name" value="DNA_ligase_N_sf"/>
</dbReference>
<dbReference type="InterPro" id="IPR022865">
    <property type="entry name" value="DNA_ligae_ATP-dep_bac/arc"/>
</dbReference>
<keyword evidence="3 14" id="KW-0436">Ligase</keyword>
<dbReference type="PANTHER" id="PTHR45674:SF4">
    <property type="entry name" value="DNA LIGASE 1"/>
    <property type="match status" value="1"/>
</dbReference>
<dbReference type="SUPFAM" id="SSF117018">
    <property type="entry name" value="ATP-dependent DNA ligase DNA-binding domain"/>
    <property type="match status" value="1"/>
</dbReference>
<dbReference type="Gene3D" id="3.30.470.30">
    <property type="entry name" value="DNA ligase/mRNA capping enzyme"/>
    <property type="match status" value="1"/>
</dbReference>
<dbReference type="SUPFAM" id="SSF50249">
    <property type="entry name" value="Nucleic acid-binding proteins"/>
    <property type="match status" value="1"/>
</dbReference>
<evidence type="ECO:0000256" key="2">
    <source>
        <dbReference type="ARBA" id="ARBA00013308"/>
    </source>
</evidence>
<dbReference type="EMBL" id="LT158599">
    <property type="protein sequence ID" value="CVK32024.1"/>
    <property type="molecule type" value="Genomic_DNA"/>
</dbReference>
<feature type="binding site" evidence="14">
    <location>
        <position position="341"/>
    </location>
    <ligand>
        <name>ATP</name>
        <dbReference type="ChEBI" id="CHEBI:30616"/>
    </ligand>
</feature>
<keyword evidence="6 14" id="KW-0479">Metal-binding</keyword>
<dbReference type="Pfam" id="PF04679">
    <property type="entry name" value="DNA_ligase_A_C"/>
    <property type="match status" value="1"/>
</dbReference>
<evidence type="ECO:0000256" key="5">
    <source>
        <dbReference type="ARBA" id="ARBA00022705"/>
    </source>
</evidence>
<dbReference type="Proteomes" id="UP000069850">
    <property type="component" value="Chromosome 1"/>
</dbReference>
<evidence type="ECO:0000256" key="14">
    <source>
        <dbReference type="HAMAP-Rule" id="MF_00407"/>
    </source>
</evidence>
<dbReference type="InterPro" id="IPR050191">
    <property type="entry name" value="ATP-dep_DNA_ligase"/>
</dbReference>
<evidence type="ECO:0000256" key="11">
    <source>
        <dbReference type="ARBA" id="ARBA00023172"/>
    </source>
</evidence>
<evidence type="ECO:0000313" key="17">
    <source>
        <dbReference type="EMBL" id="CVK32024.1"/>
    </source>
</evidence>
<evidence type="ECO:0000256" key="13">
    <source>
        <dbReference type="ARBA" id="ARBA00023306"/>
    </source>
</evidence>
<keyword evidence="10 14" id="KW-0460">Magnesium</keyword>
<dbReference type="Gene3D" id="2.40.50.140">
    <property type="entry name" value="Nucleic acid-binding proteins"/>
    <property type="match status" value="1"/>
</dbReference>
<keyword evidence="8 14" id="KW-0227">DNA damage</keyword>
<dbReference type="GeneID" id="27136813"/>
<evidence type="ECO:0000256" key="4">
    <source>
        <dbReference type="ARBA" id="ARBA00022618"/>
    </source>
</evidence>
<evidence type="ECO:0000256" key="9">
    <source>
        <dbReference type="ARBA" id="ARBA00022840"/>
    </source>
</evidence>
<feature type="binding site" evidence="14">
    <location>
        <position position="301"/>
    </location>
    <ligand>
        <name>ATP</name>
        <dbReference type="ChEBI" id="CHEBI:30616"/>
    </ligand>
</feature>
<evidence type="ECO:0000256" key="1">
    <source>
        <dbReference type="ARBA" id="ARBA00007572"/>
    </source>
</evidence>
<evidence type="ECO:0000256" key="8">
    <source>
        <dbReference type="ARBA" id="ARBA00022763"/>
    </source>
</evidence>
<dbReference type="EMBL" id="JABMJE010000021">
    <property type="protein sequence ID" value="NQS77603.1"/>
    <property type="molecule type" value="Genomic_DNA"/>
</dbReference>
<dbReference type="NCBIfam" id="TIGR00574">
    <property type="entry name" value="dnl1"/>
    <property type="match status" value="1"/>
</dbReference>
<comment type="cofactor">
    <cofactor evidence="14">
        <name>Mg(2+)</name>
        <dbReference type="ChEBI" id="CHEBI:18420"/>
    </cofactor>
</comment>
<dbReference type="KEGG" id="mema:MMAB1_0810"/>
<organism evidence="17 19">
    <name type="scientific">Methanoculleus bourgensis</name>
    <dbReference type="NCBI Taxonomy" id="83986"/>
    <lineage>
        <taxon>Archaea</taxon>
        <taxon>Methanobacteriati</taxon>
        <taxon>Methanobacteriota</taxon>
        <taxon>Stenosarchaea group</taxon>
        <taxon>Methanomicrobia</taxon>
        <taxon>Methanomicrobiales</taxon>
        <taxon>Methanomicrobiaceae</taxon>
        <taxon>Methanoculleus</taxon>
    </lineage>
</organism>
<dbReference type="GO" id="GO:0006273">
    <property type="term" value="P:lagging strand elongation"/>
    <property type="evidence" value="ECO:0007669"/>
    <property type="project" value="TreeGrafter"/>
</dbReference>
<protein>
    <recommendedName>
        <fullName evidence="2 14">DNA ligase</fullName>
        <ecNumber evidence="14">6.5.1.1</ecNumber>
    </recommendedName>
    <alternativeName>
        <fullName evidence="14">Polydeoxyribonucleotide synthase [ATP]</fullName>
    </alternativeName>
</protein>
<feature type="domain" description="ATP-dependent DNA ligase family profile" evidence="16">
    <location>
        <begin position="340"/>
        <end position="464"/>
    </location>
</feature>
<dbReference type="InterPro" id="IPR012310">
    <property type="entry name" value="DNA_ligase_ATP-dep_cent"/>
</dbReference>
<reference evidence="18" key="2">
    <citation type="submission" date="2020-05" db="EMBL/GenBank/DDBJ databases">
        <title>The first insight into the ecology of ammonia-tolerant syntrophic propionate oxidizing bacteria.</title>
        <authorList>
            <person name="Singh A."/>
            <person name="Schnurer A."/>
            <person name="Westerholm M."/>
        </authorList>
    </citation>
    <scope>NUCLEOTIDE SEQUENCE</scope>
    <source>
        <strain evidence="18">MAG54</strain>
    </source>
</reference>
<dbReference type="RefSeq" id="WP_014866525.1">
    <property type="nucleotide sequence ID" value="NZ_LT158599.1"/>
</dbReference>
<reference evidence="17 19" key="1">
    <citation type="submission" date="2016-01" db="EMBL/GenBank/DDBJ databases">
        <authorList>
            <person name="Manzoor S."/>
        </authorList>
    </citation>
    <scope>NUCLEOTIDE SEQUENCE [LARGE SCALE GENOMIC DNA]</scope>
    <source>
        <strain evidence="17">Methanoculleus sp MAB1</strain>
    </source>
</reference>
<name>A0A0X3BKG6_9EURY</name>
<dbReference type="GO" id="GO:0003910">
    <property type="term" value="F:DNA ligase (ATP) activity"/>
    <property type="evidence" value="ECO:0007669"/>
    <property type="project" value="UniProtKB-UniRule"/>
</dbReference>
<evidence type="ECO:0000256" key="12">
    <source>
        <dbReference type="ARBA" id="ARBA00023204"/>
    </source>
</evidence>
<dbReference type="OrthoDB" id="31274at2157"/>
<dbReference type="InterPro" id="IPR012340">
    <property type="entry name" value="NA-bd_OB-fold"/>
</dbReference>
<comment type="similarity">
    <text evidence="1 14 15">Belongs to the ATP-dependent DNA ligase family.</text>
</comment>
<dbReference type="Pfam" id="PF01068">
    <property type="entry name" value="DNA_ligase_A_M"/>
    <property type="match status" value="1"/>
</dbReference>
<comment type="catalytic activity">
    <reaction evidence="14">
        <text>ATP + (deoxyribonucleotide)n-3'-hydroxyl + 5'-phospho-(deoxyribonucleotide)m = (deoxyribonucleotide)n+m + AMP + diphosphate.</text>
        <dbReference type="EC" id="6.5.1.1"/>
    </reaction>
</comment>
<feature type="binding site" evidence="14">
    <location>
        <position position="418"/>
    </location>
    <ligand>
        <name>ATP</name>
        <dbReference type="ChEBI" id="CHEBI:30616"/>
    </ligand>
</feature>
<dbReference type="Gene3D" id="1.10.3260.10">
    <property type="entry name" value="DNA ligase, ATP-dependent, N-terminal domain"/>
    <property type="match status" value="1"/>
</dbReference>
<evidence type="ECO:0000259" key="16">
    <source>
        <dbReference type="PROSITE" id="PS50160"/>
    </source>
</evidence>
<evidence type="ECO:0000313" key="19">
    <source>
        <dbReference type="Proteomes" id="UP000069850"/>
    </source>
</evidence>
<evidence type="ECO:0000256" key="15">
    <source>
        <dbReference type="RuleBase" id="RU004196"/>
    </source>
</evidence>
<dbReference type="GO" id="GO:0003677">
    <property type="term" value="F:DNA binding"/>
    <property type="evidence" value="ECO:0007669"/>
    <property type="project" value="InterPro"/>
</dbReference>
<dbReference type="Pfam" id="PF04675">
    <property type="entry name" value="DNA_ligase_A_N"/>
    <property type="match status" value="1"/>
</dbReference>
<dbReference type="FunFam" id="2.40.50.140:FF:000062">
    <property type="entry name" value="DNA ligase"/>
    <property type="match status" value="1"/>
</dbReference>
<dbReference type="OMA" id="WIKYKRD"/>
<dbReference type="GeneID" id="13354285"/>
<keyword evidence="9 14" id="KW-0067">ATP-binding</keyword>
<dbReference type="InterPro" id="IPR000977">
    <property type="entry name" value="DNA_ligase_ATP-dep"/>
</dbReference>
<feature type="binding site" evidence="14">
    <location>
        <position position="249"/>
    </location>
    <ligand>
        <name>ATP</name>
        <dbReference type="ChEBI" id="CHEBI:30616"/>
    </ligand>
</feature>
<accession>A0A0X3BKG6</accession>
<dbReference type="GO" id="GO:0046872">
    <property type="term" value="F:metal ion binding"/>
    <property type="evidence" value="ECO:0007669"/>
    <property type="project" value="UniProtKB-KW"/>
</dbReference>
<evidence type="ECO:0000313" key="18">
    <source>
        <dbReference type="EMBL" id="NQS77603.1"/>
    </source>
</evidence>
<dbReference type="HAMAP" id="MF_00407">
    <property type="entry name" value="DNA_ligase"/>
    <property type="match status" value="1"/>
</dbReference>
<evidence type="ECO:0000256" key="6">
    <source>
        <dbReference type="ARBA" id="ARBA00022723"/>
    </source>
</evidence>
<keyword evidence="4 14" id="KW-0132">Cell division</keyword>
<proteinExistence type="inferred from homology"/>
<dbReference type="GO" id="GO:0006310">
    <property type="term" value="P:DNA recombination"/>
    <property type="evidence" value="ECO:0007669"/>
    <property type="project" value="UniProtKB-UniRule"/>
</dbReference>
<feature type="binding site" evidence="14">
    <location>
        <position position="256"/>
    </location>
    <ligand>
        <name>ATP</name>
        <dbReference type="ChEBI" id="CHEBI:30616"/>
    </ligand>
</feature>
<feature type="binding site" evidence="14">
    <location>
        <position position="424"/>
    </location>
    <ligand>
        <name>ATP</name>
        <dbReference type="ChEBI" id="CHEBI:30616"/>
    </ligand>
</feature>
<keyword evidence="13 14" id="KW-0131">Cell cycle</keyword>